<gene>
    <name evidence="1" type="ORF">HMPREF3208_00119</name>
</gene>
<dbReference type="AlphaFoldDB" id="A0A133P2T8"/>
<dbReference type="RefSeq" id="WP_064346698.1">
    <property type="nucleotide sequence ID" value="NZ_KQ956830.1"/>
</dbReference>
<dbReference type="InterPro" id="IPR027417">
    <property type="entry name" value="P-loop_NTPase"/>
</dbReference>
<sequence length="647" mass="73132">MSFIDMLNQLGNQRGNYSAHFTQNTASTLSDTDFFNSVQKPTDKDLREAWRQAIRKYGLQYDTPDVPVIDDTLVPKETAESKRAYDEINNHAIYGARIYGNPGSGLNDSSFGERQIKTGIKGESVFAKLLSWDNILNHCVSFWSVYKPDAAGNRNAMGADIDCILKFGNHILMVDVKNYRSGLDYHTLIPNKAMFCTYKKARVVAHDEYIFSANMAFAQRDMTNYLQENHSHCTVESFVVLVPSSVGQATLDSDICWPTGIPAMSYSSFIDMLKERALHDNSYLNFDSTQTPEEGFLASLVKSYGDIPINTLNKNMSSFSWPEPTYDELRGIKPKQPQKSQKNWQKYHSNKRYTTQSDNAMTDTCSSNTNTQTQQQYVNQQKTQQPCQEYTKPVTMGRDCSLQLLKDEHNNSDVLSFAHVSGFLAAGWQGSGMVFAMSSIIGTLVRIPNINVHIIDCNSSSCFEQYEDEAASYTRLMDGSDLVSGCIQSMYTSLISRELSRRKHGIGFWDTQDHQGLKLEILYINECSYLFNPKLKTKRLSNDDEQNISDSLRYMRHILTKGVENGMCIMMATQKPSFASLPATLVDSCQIRACFKVPSQTLAKTVLRDAYTDRLIPVETLRIGESLLHTPQHSLQRVTFNLPTRNS</sequence>
<proteinExistence type="predicted"/>
<reference evidence="1 2" key="1">
    <citation type="submission" date="2016-01" db="EMBL/GenBank/DDBJ databases">
        <authorList>
            <person name="Oliw E.H."/>
        </authorList>
    </citation>
    <scope>NUCLEOTIDE SEQUENCE [LARGE SCALE GENOMIC DNA]</scope>
    <source>
        <strain evidence="1 2">PSS_7772B</strain>
    </source>
</reference>
<dbReference type="PATRIC" id="fig|2702.100.peg.108"/>
<dbReference type="Gene3D" id="3.40.50.300">
    <property type="entry name" value="P-loop containing nucleotide triphosphate hydrolases"/>
    <property type="match status" value="1"/>
</dbReference>
<comment type="caution">
    <text evidence="1">The sequence shown here is derived from an EMBL/GenBank/DDBJ whole genome shotgun (WGS) entry which is preliminary data.</text>
</comment>
<dbReference type="OrthoDB" id="3235606at2"/>
<evidence type="ECO:0008006" key="3">
    <source>
        <dbReference type="Google" id="ProtNLM"/>
    </source>
</evidence>
<name>A0A133P2T8_GARVA</name>
<evidence type="ECO:0000313" key="1">
    <source>
        <dbReference type="EMBL" id="KXA22889.1"/>
    </source>
</evidence>
<accession>A0A133P2T8</accession>
<dbReference type="EMBL" id="LRQB01000005">
    <property type="protein sequence ID" value="KXA22889.1"/>
    <property type="molecule type" value="Genomic_DNA"/>
</dbReference>
<evidence type="ECO:0000313" key="2">
    <source>
        <dbReference type="Proteomes" id="UP000070687"/>
    </source>
</evidence>
<protein>
    <recommendedName>
        <fullName evidence="3">NERD domain-containing protein</fullName>
    </recommendedName>
</protein>
<organism evidence="1 2">
    <name type="scientific">Gardnerella vaginalis</name>
    <dbReference type="NCBI Taxonomy" id="2702"/>
    <lineage>
        <taxon>Bacteria</taxon>
        <taxon>Bacillati</taxon>
        <taxon>Actinomycetota</taxon>
        <taxon>Actinomycetes</taxon>
        <taxon>Bifidobacteriales</taxon>
        <taxon>Bifidobacteriaceae</taxon>
        <taxon>Gardnerella</taxon>
    </lineage>
</organism>
<dbReference type="Proteomes" id="UP000070687">
    <property type="component" value="Unassembled WGS sequence"/>
</dbReference>